<feature type="compositionally biased region" description="Acidic residues" evidence="1">
    <location>
        <begin position="231"/>
        <end position="242"/>
    </location>
</feature>
<feature type="compositionally biased region" description="Low complexity" evidence="1">
    <location>
        <begin position="221"/>
        <end position="230"/>
    </location>
</feature>
<dbReference type="Proteomes" id="UP000789831">
    <property type="component" value="Unassembled WGS sequence"/>
</dbReference>
<proteinExistence type="predicted"/>
<keyword evidence="3" id="KW-1185">Reference proteome</keyword>
<dbReference type="AlphaFoldDB" id="A0A9N9GDW1"/>
<name>A0A9N9GDW1_9GLOM</name>
<sequence>MSLDESISGERGCVVITPDNSSGVSEFSDSKTVEILQDQQQNKEVRSHKKKEVENMVQDVFDFTVDESDKNHITKFSLTGHEENSDALDNTARLYEDACNAEDKTIKANQAEIFMLVANSIAELSDSKIQTIIDYFSKNLNTELLDEQDDFIIDSEEEVSDDQTNASEVVSAEVNISTAPIPLTHISNSSNDSSEFGPVNSKYEVSEKKESLPEEEVSIPDNSLDFNLDSSDVDNVDNENFSDNERKDRYNFSGVFSDDDDEGYYYDLNTGETCTKSESRRLDRRSICAY</sequence>
<protein>
    <submittedName>
        <fullName evidence="2">4144_t:CDS:1</fullName>
    </submittedName>
</protein>
<accession>A0A9N9GDW1</accession>
<feature type="compositionally biased region" description="Polar residues" evidence="1">
    <location>
        <begin position="18"/>
        <end position="27"/>
    </location>
</feature>
<evidence type="ECO:0000313" key="3">
    <source>
        <dbReference type="Proteomes" id="UP000789831"/>
    </source>
</evidence>
<feature type="region of interest" description="Disordered" evidence="1">
    <location>
        <begin position="1"/>
        <end position="29"/>
    </location>
</feature>
<comment type="caution">
    <text evidence="2">The sequence shown here is derived from an EMBL/GenBank/DDBJ whole genome shotgun (WGS) entry which is preliminary data.</text>
</comment>
<feature type="region of interest" description="Disordered" evidence="1">
    <location>
        <begin position="206"/>
        <end position="245"/>
    </location>
</feature>
<gene>
    <name evidence="2" type="ORF">AGERDE_LOCUS9210</name>
</gene>
<evidence type="ECO:0000313" key="2">
    <source>
        <dbReference type="EMBL" id="CAG8603290.1"/>
    </source>
</evidence>
<dbReference type="EMBL" id="CAJVPL010002213">
    <property type="protein sequence ID" value="CAG8603290.1"/>
    <property type="molecule type" value="Genomic_DNA"/>
</dbReference>
<evidence type="ECO:0000256" key="1">
    <source>
        <dbReference type="SAM" id="MobiDB-lite"/>
    </source>
</evidence>
<organism evidence="2 3">
    <name type="scientific">Ambispora gerdemannii</name>
    <dbReference type="NCBI Taxonomy" id="144530"/>
    <lineage>
        <taxon>Eukaryota</taxon>
        <taxon>Fungi</taxon>
        <taxon>Fungi incertae sedis</taxon>
        <taxon>Mucoromycota</taxon>
        <taxon>Glomeromycotina</taxon>
        <taxon>Glomeromycetes</taxon>
        <taxon>Archaeosporales</taxon>
        <taxon>Ambisporaceae</taxon>
        <taxon>Ambispora</taxon>
    </lineage>
</organism>
<reference evidence="2" key="1">
    <citation type="submission" date="2021-06" db="EMBL/GenBank/DDBJ databases">
        <authorList>
            <person name="Kallberg Y."/>
            <person name="Tangrot J."/>
            <person name="Rosling A."/>
        </authorList>
    </citation>
    <scope>NUCLEOTIDE SEQUENCE</scope>
    <source>
        <strain evidence="2">MT106</strain>
    </source>
</reference>
<dbReference type="OrthoDB" id="2444068at2759"/>